<dbReference type="PROSITE" id="PS50294">
    <property type="entry name" value="WD_REPEATS_REGION"/>
    <property type="match status" value="1"/>
</dbReference>
<dbReference type="SMART" id="SM01035">
    <property type="entry name" value="BOP1NT"/>
    <property type="match status" value="1"/>
</dbReference>
<dbReference type="CDD" id="cd00200">
    <property type="entry name" value="WD40"/>
    <property type="match status" value="1"/>
</dbReference>
<feature type="compositionally biased region" description="Acidic residues" evidence="9">
    <location>
        <begin position="92"/>
        <end position="138"/>
    </location>
</feature>
<evidence type="ECO:0000256" key="8">
    <source>
        <dbReference type="PROSITE-ProRule" id="PRU00221"/>
    </source>
</evidence>
<keyword evidence="12" id="KW-1185">Reference proteome</keyword>
<dbReference type="RefSeq" id="XP_011207973.1">
    <property type="nucleotide sequence ID" value="XM_011209671.3"/>
</dbReference>
<dbReference type="SUPFAM" id="SSF50978">
    <property type="entry name" value="WD40 repeat-like"/>
    <property type="match status" value="1"/>
</dbReference>
<feature type="compositionally biased region" description="Acidic residues" evidence="9">
    <location>
        <begin position="47"/>
        <end position="57"/>
    </location>
</feature>
<evidence type="ECO:0000256" key="2">
    <source>
        <dbReference type="ARBA" id="ARBA00022552"/>
    </source>
</evidence>
<dbReference type="PANTHER" id="PTHR17605">
    <property type="entry name" value="RIBOSOME BIOGENESIS PROTEIN BOP1 BLOCK OF PROLIFERATION 1 PROTEIN"/>
    <property type="match status" value="1"/>
</dbReference>
<evidence type="ECO:0000313" key="13">
    <source>
        <dbReference type="RefSeq" id="XP_011207973.1"/>
    </source>
</evidence>
<dbReference type="InterPro" id="IPR019775">
    <property type="entry name" value="WD40_repeat_CS"/>
</dbReference>
<feature type="compositionally biased region" description="Acidic residues" evidence="9">
    <location>
        <begin position="28"/>
        <end position="38"/>
    </location>
</feature>
<dbReference type="GO" id="GO:0030687">
    <property type="term" value="C:preribosome, large subunit precursor"/>
    <property type="evidence" value="ECO:0007669"/>
    <property type="project" value="UniProtKB-UniRule"/>
</dbReference>
<proteinExistence type="inferred from homology"/>
<dbReference type="AlphaFoldDB" id="A0A034VJF0"/>
<keyword evidence="4" id="KW-0677">Repeat</keyword>
<keyword evidence="2 7" id="KW-0698">rRNA processing</keyword>
<evidence type="ECO:0000256" key="4">
    <source>
        <dbReference type="ARBA" id="ARBA00022737"/>
    </source>
</evidence>
<dbReference type="PROSITE" id="PS50082">
    <property type="entry name" value="WD_REPEATS_2"/>
    <property type="match status" value="1"/>
</dbReference>
<evidence type="ECO:0000256" key="1">
    <source>
        <dbReference type="ARBA" id="ARBA00022517"/>
    </source>
</evidence>
<comment type="subcellular location">
    <subcellularLocation>
        <location evidence="7">Nucleus</location>
        <location evidence="7">Nucleolus</location>
    </subcellularLocation>
    <subcellularLocation>
        <location evidence="7">Nucleus</location>
        <location evidence="7">Nucleoplasm</location>
    </subcellularLocation>
</comment>
<comment type="similarity">
    <text evidence="7">Belongs to the WD repeat BOP1/ERB1 family.</text>
</comment>
<feature type="compositionally biased region" description="Basic and acidic residues" evidence="9">
    <location>
        <begin position="9"/>
        <end position="27"/>
    </location>
</feature>
<reference evidence="11" key="1">
    <citation type="journal article" date="2014" name="BMC Genomics">
        <title>Characterizing the developmental transcriptome of the oriental fruit fly, Bactrocera dorsalis (Diptera: Tephritidae) through comparative genomic analysis with Drosophila melanogaster utilizing modENCODE datasets.</title>
        <authorList>
            <person name="Geib S.M."/>
            <person name="Calla B."/>
            <person name="Hall B."/>
            <person name="Hou S."/>
            <person name="Manoukis N.C."/>
        </authorList>
    </citation>
    <scope>NUCLEOTIDE SEQUENCE</scope>
    <source>
        <strain evidence="11">Punador</strain>
    </source>
</reference>
<comment type="function">
    <text evidence="6">Component of the PeBoW complex, which is required for maturation of 28S and 5.8S ribosomal RNAs and formation of the 60S ribosome.</text>
</comment>
<dbReference type="PANTHER" id="PTHR17605:SF0">
    <property type="entry name" value="RIBOSOME BIOGENESIS PROTEIN BOP1"/>
    <property type="match status" value="1"/>
</dbReference>
<evidence type="ECO:0000256" key="5">
    <source>
        <dbReference type="ARBA" id="ARBA00023242"/>
    </source>
</evidence>
<reference evidence="13" key="2">
    <citation type="submission" date="2022-04" db="UniProtKB">
        <authorList>
            <consortium name="RefSeq"/>
        </authorList>
    </citation>
    <scope>IDENTIFICATION</scope>
    <source>
        <strain evidence="13">Punador</strain>
    </source>
</reference>
<protein>
    <recommendedName>
        <fullName evidence="7">Ribosome biogenesis protein BOP1 homolog</fullName>
    </recommendedName>
</protein>
<feature type="compositionally biased region" description="Basic and acidic residues" evidence="9">
    <location>
        <begin position="152"/>
        <end position="162"/>
    </location>
</feature>
<feature type="region of interest" description="Disordered" evidence="9">
    <location>
        <begin position="1"/>
        <end position="220"/>
    </location>
</feature>
<keyword evidence="1 7" id="KW-0690">Ribosome biogenesis</keyword>
<dbReference type="GO" id="GO:0043021">
    <property type="term" value="F:ribonucleoprotein complex binding"/>
    <property type="evidence" value="ECO:0007669"/>
    <property type="project" value="UniProtKB-UniRule"/>
</dbReference>
<evidence type="ECO:0000313" key="12">
    <source>
        <dbReference type="Proteomes" id="UP001652620"/>
    </source>
</evidence>
<dbReference type="RefSeq" id="XP_011207973.2">
    <property type="nucleotide sequence ID" value="XM_011209671.4"/>
</dbReference>
<dbReference type="GO" id="GO:0070545">
    <property type="term" value="C:PeBoW complex"/>
    <property type="evidence" value="ECO:0007669"/>
    <property type="project" value="TreeGrafter"/>
</dbReference>
<feature type="compositionally biased region" description="Basic and acidic residues" evidence="9">
    <location>
        <begin position="171"/>
        <end position="195"/>
    </location>
</feature>
<dbReference type="InterPro" id="IPR036322">
    <property type="entry name" value="WD40_repeat_dom_sf"/>
</dbReference>
<feature type="compositionally biased region" description="Acidic residues" evidence="9">
    <location>
        <begin position="210"/>
        <end position="219"/>
    </location>
</feature>
<dbReference type="InterPro" id="IPR028598">
    <property type="entry name" value="BOP1/Erb1"/>
</dbReference>
<gene>
    <name evidence="11" type="primary">BOP1</name>
    <name evidence="13" type="synonym">LOC105229401</name>
</gene>
<evidence type="ECO:0000259" key="10">
    <source>
        <dbReference type="SMART" id="SM01035"/>
    </source>
</evidence>
<evidence type="ECO:0000313" key="11">
    <source>
        <dbReference type="EMBL" id="JAC42212.1"/>
    </source>
</evidence>
<dbReference type="GeneID" id="105229401"/>
<dbReference type="Proteomes" id="UP001652620">
    <property type="component" value="Chromosome 3"/>
</dbReference>
<dbReference type="FunFam" id="2.130.10.10:FF:000061">
    <property type="entry name" value="Ribosome biogenesis protein BOP1 homolog"/>
    <property type="match status" value="1"/>
</dbReference>
<dbReference type="SMART" id="SM00320">
    <property type="entry name" value="WD40"/>
    <property type="match status" value="6"/>
</dbReference>
<dbReference type="HAMAP" id="MF_03027">
    <property type="entry name" value="BOP1"/>
    <property type="match status" value="1"/>
</dbReference>
<dbReference type="KEGG" id="bdr:105229401"/>
<dbReference type="Pfam" id="PF08145">
    <property type="entry name" value="BOP1NT"/>
    <property type="match status" value="1"/>
</dbReference>
<keyword evidence="5 7" id="KW-0539">Nucleus</keyword>
<dbReference type="InterPro" id="IPR012953">
    <property type="entry name" value="BOP1_N_dom"/>
</dbReference>
<feature type="repeat" description="WD" evidence="8">
    <location>
        <begin position="504"/>
        <end position="545"/>
    </location>
</feature>
<feature type="compositionally biased region" description="Acidic residues" evidence="9">
    <location>
        <begin position="64"/>
        <end position="77"/>
    </location>
</feature>
<dbReference type="EMBL" id="GAKP01016740">
    <property type="protein sequence ID" value="JAC42212.1"/>
    <property type="molecule type" value="Transcribed_RNA"/>
</dbReference>
<name>A0A034VJF0_BACDO</name>
<dbReference type="InterPro" id="IPR015943">
    <property type="entry name" value="WD40/YVTN_repeat-like_dom_sf"/>
</dbReference>
<evidence type="ECO:0000256" key="3">
    <source>
        <dbReference type="ARBA" id="ARBA00022574"/>
    </source>
</evidence>
<dbReference type="OrthoDB" id="5571054at2759"/>
<feature type="domain" description="BOP1 N-terminal" evidence="10">
    <location>
        <begin position="232"/>
        <end position="497"/>
    </location>
</feature>
<dbReference type="InterPro" id="IPR001680">
    <property type="entry name" value="WD40_rpt"/>
</dbReference>
<sequence>MAKKQVKRKATDFVDKKKLKDSEIKSTEDDEEEQDLQEDLLQKISNEDNDSSDDEGTEQIYQSDDSDELEFESDEEGNYASKWDEGVGSENSGDEEAESDDEEQEGSDDEEEEDSDDEDEDEINDSDIEDISDDEVSDEETKPKQRNLPKSKKSDGNIKKNGLEASTSANAKKELELQKGKTSEALNDFKEELKDPNNTLVVPSKKEEYADSDTSDEEDIRNTVGNIPMHWYDEYKHIGYDWDAKKIIKPSKGDQIDDFLRKIEDPDFWRSVKDPQTGQEVVLTDADIELIKRINSARVPNPEHNEYEPWIEWFTNEVERMPIKNVPDHKRSFLPSSSERKKVSRMIHALKMGWMKTMEEVEREKKEARGPKFYMLWETDTSREHMRRIHDPVSAPKRDLPGHAESYNPPPEYIFDEKERKEWLKLKDEPHKRKLHFMPQKYNSLREVPAYPRYIRERFMRCLDLYLCPRARRTKLNIDAEYLIPKLPSPKDLQPFPTVESLVYRGHTDLVRTVSVEPKGEYIVSGSDDKTVKIWEIATGRCIRTIETDDVVRCVAWCPNAKLSIIAVAAGNRLLLINPKVGDKLLIKKTDDLLAEAPQNDTMESERIKTAVQWSVAEKEEQEKGVRLVITHFKPIQQVTWHGRGDYVATVMPEGANRSALIHQLSKRRSQIPFSKSKGLIQCVLFHPIKPCFFVATQHNVRIYDLVKQELIKKLLTNSKWISGMSIHPKGDNLLVSTYDKKMLWFDLDLSTKPYQTLRLHKNAVRNVAFHLRYPLFASASDDLSVIVSHGMVYNDLLQNPLIVPVKKLQTHEAREEFGVLDVAWHPVQPWVFSSGADATIRLYT</sequence>
<evidence type="ECO:0000256" key="9">
    <source>
        <dbReference type="SAM" id="MobiDB-lite"/>
    </source>
</evidence>
<accession>A0A034VJF0</accession>
<comment type="function">
    <text evidence="7">Required for maturation of ribosomal RNAs and formation of the large ribosomal subunit.</text>
</comment>
<dbReference type="Gene3D" id="2.130.10.10">
    <property type="entry name" value="YVTN repeat-like/Quinoprotein amine dehydrogenase"/>
    <property type="match status" value="1"/>
</dbReference>
<keyword evidence="3 8" id="KW-0853">WD repeat</keyword>
<organism evidence="11">
    <name type="scientific">Bactrocera dorsalis</name>
    <name type="common">Oriental fruit fly</name>
    <name type="synonym">Dacus dorsalis</name>
    <dbReference type="NCBI Taxonomy" id="27457"/>
    <lineage>
        <taxon>Eukaryota</taxon>
        <taxon>Metazoa</taxon>
        <taxon>Ecdysozoa</taxon>
        <taxon>Arthropoda</taxon>
        <taxon>Hexapoda</taxon>
        <taxon>Insecta</taxon>
        <taxon>Pterygota</taxon>
        <taxon>Neoptera</taxon>
        <taxon>Endopterygota</taxon>
        <taxon>Diptera</taxon>
        <taxon>Brachycera</taxon>
        <taxon>Muscomorpha</taxon>
        <taxon>Tephritoidea</taxon>
        <taxon>Tephritidae</taxon>
        <taxon>Bactrocera</taxon>
        <taxon>Bactrocera</taxon>
    </lineage>
</organism>
<dbReference type="GO" id="GO:0000466">
    <property type="term" value="P:maturation of 5.8S rRNA from tricistronic rRNA transcript (SSU-rRNA, 5.8S rRNA, LSU-rRNA)"/>
    <property type="evidence" value="ECO:0007669"/>
    <property type="project" value="UniProtKB-UniRule"/>
</dbReference>
<dbReference type="PROSITE" id="PS00678">
    <property type="entry name" value="WD_REPEATS_1"/>
    <property type="match status" value="1"/>
</dbReference>
<evidence type="ECO:0000256" key="6">
    <source>
        <dbReference type="ARBA" id="ARBA00055102"/>
    </source>
</evidence>
<dbReference type="Pfam" id="PF00400">
    <property type="entry name" value="WD40"/>
    <property type="match status" value="3"/>
</dbReference>
<dbReference type="GO" id="GO:0005654">
    <property type="term" value="C:nucleoplasm"/>
    <property type="evidence" value="ECO:0007669"/>
    <property type="project" value="UniProtKB-SubCell"/>
</dbReference>
<dbReference type="GO" id="GO:0000463">
    <property type="term" value="P:maturation of LSU-rRNA from tricistronic rRNA transcript (SSU-rRNA, 5.8S rRNA, LSU-rRNA)"/>
    <property type="evidence" value="ECO:0007669"/>
    <property type="project" value="UniProtKB-UniRule"/>
</dbReference>
<evidence type="ECO:0000256" key="7">
    <source>
        <dbReference type="HAMAP-Rule" id="MF_03027"/>
    </source>
</evidence>